<protein>
    <submittedName>
        <fullName evidence="1">Uncharacterized protein</fullName>
    </submittedName>
</protein>
<sequence>MVKNINPVSSNVCLSKVVHTGNGGLVVSCENSEDSNKFKNNNYTIKEVLVLNPRFKIVGMSEQLSDEELINCLKIQNINEIVGDLTVISHFPLKKNNKLHQAVIQCDISTYKNDYCSIYDAIDLRRCFKCCGYHNSSRVCK</sequence>
<dbReference type="OrthoDB" id="6774308at2759"/>
<name>A0A9P0G8E3_9CUCU</name>
<organism evidence="1 2">
    <name type="scientific">Psylliodes chrysocephalus</name>
    <dbReference type="NCBI Taxonomy" id="3402493"/>
    <lineage>
        <taxon>Eukaryota</taxon>
        <taxon>Metazoa</taxon>
        <taxon>Ecdysozoa</taxon>
        <taxon>Arthropoda</taxon>
        <taxon>Hexapoda</taxon>
        <taxon>Insecta</taxon>
        <taxon>Pterygota</taxon>
        <taxon>Neoptera</taxon>
        <taxon>Endopterygota</taxon>
        <taxon>Coleoptera</taxon>
        <taxon>Polyphaga</taxon>
        <taxon>Cucujiformia</taxon>
        <taxon>Chrysomeloidea</taxon>
        <taxon>Chrysomelidae</taxon>
        <taxon>Galerucinae</taxon>
        <taxon>Alticini</taxon>
        <taxon>Psylliodes</taxon>
    </lineage>
</organism>
<reference evidence="1" key="1">
    <citation type="submission" date="2022-01" db="EMBL/GenBank/DDBJ databases">
        <authorList>
            <person name="King R."/>
        </authorList>
    </citation>
    <scope>NUCLEOTIDE SEQUENCE</scope>
</reference>
<dbReference type="EMBL" id="OV651823">
    <property type="protein sequence ID" value="CAH1101721.1"/>
    <property type="molecule type" value="Genomic_DNA"/>
</dbReference>
<evidence type="ECO:0000313" key="2">
    <source>
        <dbReference type="Proteomes" id="UP001153636"/>
    </source>
</evidence>
<dbReference type="Proteomes" id="UP001153636">
    <property type="component" value="Chromosome 11"/>
</dbReference>
<accession>A0A9P0G8E3</accession>
<proteinExistence type="predicted"/>
<evidence type="ECO:0000313" key="1">
    <source>
        <dbReference type="EMBL" id="CAH1101721.1"/>
    </source>
</evidence>
<dbReference type="AlphaFoldDB" id="A0A9P0G8E3"/>
<gene>
    <name evidence="1" type="ORF">PSYICH_LOCUS2512</name>
</gene>
<keyword evidence="2" id="KW-1185">Reference proteome</keyword>